<dbReference type="AlphaFoldDB" id="A0AAE1EP74"/>
<dbReference type="EMBL" id="JAWQEG010005837">
    <property type="protein sequence ID" value="KAK3856601.1"/>
    <property type="molecule type" value="Genomic_DNA"/>
</dbReference>
<protein>
    <submittedName>
        <fullName evidence="2">Uncharacterized protein</fullName>
    </submittedName>
</protein>
<feature type="region of interest" description="Disordered" evidence="1">
    <location>
        <begin position="1"/>
        <end position="53"/>
    </location>
</feature>
<accession>A0AAE1EP74</accession>
<comment type="caution">
    <text evidence="2">The sequence shown here is derived from an EMBL/GenBank/DDBJ whole genome shotgun (WGS) entry which is preliminary data.</text>
</comment>
<evidence type="ECO:0000313" key="3">
    <source>
        <dbReference type="Proteomes" id="UP001286313"/>
    </source>
</evidence>
<name>A0AAE1EP74_PETCI</name>
<dbReference type="Proteomes" id="UP001286313">
    <property type="component" value="Unassembled WGS sequence"/>
</dbReference>
<feature type="non-terminal residue" evidence="2">
    <location>
        <position position="260"/>
    </location>
</feature>
<organism evidence="2 3">
    <name type="scientific">Petrolisthes cinctipes</name>
    <name type="common">Flat porcelain crab</name>
    <dbReference type="NCBI Taxonomy" id="88211"/>
    <lineage>
        <taxon>Eukaryota</taxon>
        <taxon>Metazoa</taxon>
        <taxon>Ecdysozoa</taxon>
        <taxon>Arthropoda</taxon>
        <taxon>Crustacea</taxon>
        <taxon>Multicrustacea</taxon>
        <taxon>Malacostraca</taxon>
        <taxon>Eumalacostraca</taxon>
        <taxon>Eucarida</taxon>
        <taxon>Decapoda</taxon>
        <taxon>Pleocyemata</taxon>
        <taxon>Anomura</taxon>
        <taxon>Galatheoidea</taxon>
        <taxon>Porcellanidae</taxon>
        <taxon>Petrolisthes</taxon>
    </lineage>
</organism>
<reference evidence="2" key="1">
    <citation type="submission" date="2023-10" db="EMBL/GenBank/DDBJ databases">
        <title>Genome assemblies of two species of porcelain crab, Petrolisthes cinctipes and Petrolisthes manimaculis (Anomura: Porcellanidae).</title>
        <authorList>
            <person name="Angst P."/>
        </authorList>
    </citation>
    <scope>NUCLEOTIDE SEQUENCE</scope>
    <source>
        <strain evidence="2">PB745_01</strain>
        <tissue evidence="2">Gill</tissue>
    </source>
</reference>
<keyword evidence="3" id="KW-1185">Reference proteome</keyword>
<feature type="compositionally biased region" description="Acidic residues" evidence="1">
    <location>
        <begin position="37"/>
        <end position="50"/>
    </location>
</feature>
<evidence type="ECO:0000313" key="2">
    <source>
        <dbReference type="EMBL" id="KAK3856601.1"/>
    </source>
</evidence>
<gene>
    <name evidence="2" type="ORF">Pcinc_037089</name>
</gene>
<evidence type="ECO:0000256" key="1">
    <source>
        <dbReference type="SAM" id="MobiDB-lite"/>
    </source>
</evidence>
<proteinExistence type="predicted"/>
<sequence>SLVPEAKEDENDDTPDLLPPNLWKSDSPVIHENDTWWMEEEEGGEEEDEEGRSFLRDPHFLQRTYGSSSTCTSTRDCSPHAGTDCHYVGGECHRSGTISTDTCDLFSSDPGLCQHDGSICCIDCDKDASTSKCGVVGGSCRKLCQCQRYEFADHFNYCPNRACTCCRQCDTTYQCKYGGTSPGVCVRDVNYYTRLLFVFLNTTAQCTQSQCSCVNYCVVGTKCSGLGGYCIKNSVSCRTNYIKFDCGCRDTKSCSCCVPS</sequence>